<comment type="caution">
    <text evidence="2">The sequence shown here is derived from an EMBL/GenBank/DDBJ whole genome shotgun (WGS) entry which is preliminary data.</text>
</comment>
<name>A0A9N9HQU8_9GLOM</name>
<evidence type="ECO:0000313" key="2">
    <source>
        <dbReference type="EMBL" id="CAG8701457.1"/>
    </source>
</evidence>
<gene>
    <name evidence="2" type="ORF">AGERDE_LOCUS13530</name>
</gene>
<feature type="non-terminal residue" evidence="2">
    <location>
        <position position="1"/>
    </location>
</feature>
<dbReference type="AlphaFoldDB" id="A0A9N9HQU8"/>
<organism evidence="2 3">
    <name type="scientific">Ambispora gerdemannii</name>
    <dbReference type="NCBI Taxonomy" id="144530"/>
    <lineage>
        <taxon>Eukaryota</taxon>
        <taxon>Fungi</taxon>
        <taxon>Fungi incertae sedis</taxon>
        <taxon>Mucoromycota</taxon>
        <taxon>Glomeromycotina</taxon>
        <taxon>Glomeromycetes</taxon>
        <taxon>Archaeosporales</taxon>
        <taxon>Ambisporaceae</taxon>
        <taxon>Ambispora</taxon>
    </lineage>
</organism>
<proteinExistence type="predicted"/>
<sequence length="104" mass="11168">PPSSTPQSQSVPPSSTPQSQSVHLSSTPQSQSATSLPPTASAQQLLVDSLRLYREKNHLTVQLDEGVIPLTANEMNELVEAACAREMKEELVAIVTAMEEELIA</sequence>
<accession>A0A9N9HQU8</accession>
<dbReference type="Proteomes" id="UP000789831">
    <property type="component" value="Unassembled WGS sequence"/>
</dbReference>
<feature type="compositionally biased region" description="Polar residues" evidence="1">
    <location>
        <begin position="23"/>
        <end position="39"/>
    </location>
</feature>
<protein>
    <submittedName>
        <fullName evidence="2">2405_t:CDS:1</fullName>
    </submittedName>
</protein>
<feature type="non-terminal residue" evidence="2">
    <location>
        <position position="104"/>
    </location>
</feature>
<feature type="compositionally biased region" description="Low complexity" evidence="1">
    <location>
        <begin position="1"/>
        <end position="22"/>
    </location>
</feature>
<evidence type="ECO:0000313" key="3">
    <source>
        <dbReference type="Proteomes" id="UP000789831"/>
    </source>
</evidence>
<feature type="region of interest" description="Disordered" evidence="1">
    <location>
        <begin position="1"/>
        <end position="39"/>
    </location>
</feature>
<dbReference type="EMBL" id="CAJVPL010018269">
    <property type="protein sequence ID" value="CAG8701457.1"/>
    <property type="molecule type" value="Genomic_DNA"/>
</dbReference>
<keyword evidence="3" id="KW-1185">Reference proteome</keyword>
<evidence type="ECO:0000256" key="1">
    <source>
        <dbReference type="SAM" id="MobiDB-lite"/>
    </source>
</evidence>
<reference evidence="2" key="1">
    <citation type="submission" date="2021-06" db="EMBL/GenBank/DDBJ databases">
        <authorList>
            <person name="Kallberg Y."/>
            <person name="Tangrot J."/>
            <person name="Rosling A."/>
        </authorList>
    </citation>
    <scope>NUCLEOTIDE SEQUENCE</scope>
    <source>
        <strain evidence="2">MT106</strain>
    </source>
</reference>